<dbReference type="Proteomes" id="UP000434172">
    <property type="component" value="Unassembled WGS sequence"/>
</dbReference>
<dbReference type="AlphaFoldDB" id="A0A8H3ZLZ5"/>
<evidence type="ECO:0000313" key="2">
    <source>
        <dbReference type="Proteomes" id="UP000434172"/>
    </source>
</evidence>
<keyword evidence="2" id="KW-1185">Reference proteome</keyword>
<gene>
    <name evidence="1" type="ORF">GQ607_007975</name>
</gene>
<reference evidence="1 2" key="1">
    <citation type="submission" date="2019-12" db="EMBL/GenBank/DDBJ databases">
        <title>A genome sequence resource for the geographically widespread anthracnose pathogen Colletotrichum asianum.</title>
        <authorList>
            <person name="Meng Y."/>
        </authorList>
    </citation>
    <scope>NUCLEOTIDE SEQUENCE [LARGE SCALE GENOMIC DNA]</scope>
    <source>
        <strain evidence="1 2">ICMP 18580</strain>
    </source>
</reference>
<dbReference type="EMBL" id="WOWK01000041">
    <property type="protein sequence ID" value="KAF0324804.1"/>
    <property type="molecule type" value="Genomic_DNA"/>
</dbReference>
<comment type="caution">
    <text evidence="1">The sequence shown here is derived from an EMBL/GenBank/DDBJ whole genome shotgun (WGS) entry which is preliminary data.</text>
</comment>
<proteinExistence type="predicted"/>
<organism evidence="1 2">
    <name type="scientific">Colletotrichum asianum</name>
    <dbReference type="NCBI Taxonomy" id="702518"/>
    <lineage>
        <taxon>Eukaryota</taxon>
        <taxon>Fungi</taxon>
        <taxon>Dikarya</taxon>
        <taxon>Ascomycota</taxon>
        <taxon>Pezizomycotina</taxon>
        <taxon>Sordariomycetes</taxon>
        <taxon>Hypocreomycetidae</taxon>
        <taxon>Glomerellales</taxon>
        <taxon>Glomerellaceae</taxon>
        <taxon>Colletotrichum</taxon>
        <taxon>Colletotrichum gloeosporioides species complex</taxon>
    </lineage>
</organism>
<accession>A0A8H3ZLZ5</accession>
<protein>
    <submittedName>
        <fullName evidence="1">Uncharacterized protein</fullName>
    </submittedName>
</protein>
<dbReference type="OrthoDB" id="4851378at2759"/>
<sequence length="388" mass="44326">MVQSTKRNLPRRPVDWTREVAQRTSEESSRIDEELILAHQFEDEGPNQSLLAIFLDIPEQSPREYELSIFSRVIGGLVLDRTRDRDFDDPNRLAVWIHDRSRENKSRPHNGPMKLPELYEALLKTVTLHLFLRGPISAKTRSGDATISHADTRRIYLPNPSRSAFAILALRASHHQTPAIRQLMLKYITMETSISIEAPGAKSDFILHFHMPCLVWRKGPGPRKDSRPTTDGNPIRNTHDLSFLFGAKQEHDHQTVSDFLYECQTSICLTGSNIHKWTAVALVDTFFEEEDGNNPNTVPHYVKEADPEAAEVSGDMDPLSIGMTTADDLWVKDPREYFPLVIRHRAERIKYEWENASVQLSQRINDHVRELLSDSFGECLSVPSEEIA</sequence>
<name>A0A8H3ZLZ5_9PEZI</name>
<evidence type="ECO:0000313" key="1">
    <source>
        <dbReference type="EMBL" id="KAF0324804.1"/>
    </source>
</evidence>